<dbReference type="Proteomes" id="UP000295192">
    <property type="component" value="Unassembled WGS sequence"/>
</dbReference>
<feature type="region of interest" description="Disordered" evidence="1">
    <location>
        <begin position="1"/>
        <end position="71"/>
    </location>
</feature>
<organism evidence="2 3">
    <name type="scientific">Drosophila navojoa</name>
    <name type="common">Fruit fly</name>
    <dbReference type="NCBI Taxonomy" id="7232"/>
    <lineage>
        <taxon>Eukaryota</taxon>
        <taxon>Metazoa</taxon>
        <taxon>Ecdysozoa</taxon>
        <taxon>Arthropoda</taxon>
        <taxon>Hexapoda</taxon>
        <taxon>Insecta</taxon>
        <taxon>Pterygota</taxon>
        <taxon>Neoptera</taxon>
        <taxon>Endopterygota</taxon>
        <taxon>Diptera</taxon>
        <taxon>Brachycera</taxon>
        <taxon>Muscomorpha</taxon>
        <taxon>Ephydroidea</taxon>
        <taxon>Drosophilidae</taxon>
        <taxon>Drosophila</taxon>
    </lineage>
</organism>
<sequence length="71" mass="8213">MESIPIGVDNDDEDEDDQDDVLDRAGETAGRRDKRIVVACKNQSDLDKDINRTSWPAQQEREQEQEWGKDH</sequence>
<dbReference type="EMBL" id="LSRL02000036">
    <property type="protein sequence ID" value="TDG48136.1"/>
    <property type="molecule type" value="Genomic_DNA"/>
</dbReference>
<evidence type="ECO:0000313" key="2">
    <source>
        <dbReference type="EMBL" id="TDG48136.1"/>
    </source>
</evidence>
<keyword evidence="3" id="KW-1185">Reference proteome</keyword>
<comment type="caution">
    <text evidence="2">The sequence shown here is derived from an EMBL/GenBank/DDBJ whole genome shotgun (WGS) entry which is preliminary data.</text>
</comment>
<proteinExistence type="predicted"/>
<protein>
    <submittedName>
        <fullName evidence="2">Uncharacterized protein</fullName>
    </submittedName>
</protein>
<gene>
    <name evidence="2" type="ORF">AWZ03_005553</name>
</gene>
<feature type="compositionally biased region" description="Acidic residues" evidence="1">
    <location>
        <begin position="9"/>
        <end position="20"/>
    </location>
</feature>
<evidence type="ECO:0000313" key="3">
    <source>
        <dbReference type="Proteomes" id="UP000295192"/>
    </source>
</evidence>
<feature type="compositionally biased region" description="Basic and acidic residues" evidence="1">
    <location>
        <begin position="59"/>
        <end position="71"/>
    </location>
</feature>
<name>A0A484BGZ3_DRONA</name>
<accession>A0A484BGZ3</accession>
<dbReference type="AlphaFoldDB" id="A0A484BGZ3"/>
<feature type="compositionally biased region" description="Basic and acidic residues" evidence="1">
    <location>
        <begin position="21"/>
        <end position="31"/>
    </location>
</feature>
<reference evidence="2 3" key="1">
    <citation type="journal article" date="2019" name="J. Hered.">
        <title>An Improved Genome Assembly for Drosophila navojoa, the Basal Species in the mojavensis Cluster.</title>
        <authorList>
            <person name="Vanderlinde T."/>
            <person name="Dupim E.G."/>
            <person name="Nazario-Yepiz N.O."/>
            <person name="Carvalho A.B."/>
        </authorList>
    </citation>
    <scope>NUCLEOTIDE SEQUENCE [LARGE SCALE GENOMIC DNA]</scope>
    <source>
        <strain evidence="2">Navoj_Jal97</strain>
        <tissue evidence="2">Whole organism</tissue>
    </source>
</reference>
<evidence type="ECO:0000256" key="1">
    <source>
        <dbReference type="SAM" id="MobiDB-lite"/>
    </source>
</evidence>